<dbReference type="RefSeq" id="YP_009101903.1">
    <property type="nucleotide sequence ID" value="NC_025447.1"/>
</dbReference>
<dbReference type="OrthoDB" id="19041at10239"/>
<dbReference type="EMBL" id="KM507819">
    <property type="protein sequence ID" value="AIT14206.1"/>
    <property type="molecule type" value="Genomic_DNA"/>
</dbReference>
<dbReference type="KEGG" id="vg:22111356"/>
<sequence length="108" mass="12462">MSTSIAIVKAFIRTNFDRITVDGNDREVEYSFIVAQTANGARYILNDSEANHYFYNKGLHYIPSEVVYTKMNKLVDKINAKGTIDLQYWSETEPEYGSHRYLNPGIKM</sequence>
<dbReference type="Proteomes" id="UP000029889">
    <property type="component" value="Segment"/>
</dbReference>
<name>A0A097EXS9_9CAUD</name>
<keyword evidence="2" id="KW-1185">Reference proteome</keyword>
<reference evidence="1 2" key="1">
    <citation type="submission" date="2014-09" db="EMBL/GenBank/DDBJ databases">
        <authorList>
            <person name="Lapin J.S."/>
            <person name="Pope W.H."/>
            <person name="Hua J."/>
            <person name="Ford M.E."/>
            <person name="Conway J.F."/>
            <person name="Hatfull G.F."/>
            <person name="Hendrix R.W."/>
        </authorList>
    </citation>
    <scope>NUCLEOTIDE SEQUENCE [LARGE SCALE GENOMIC DNA]</scope>
</reference>
<evidence type="ECO:0000313" key="2">
    <source>
        <dbReference type="Proteomes" id="UP000029889"/>
    </source>
</evidence>
<gene>
    <name evidence="1" type="primary">316</name>
    <name evidence="1" type="ORF">PBI_121Q_316</name>
</gene>
<protein>
    <submittedName>
        <fullName evidence="1">Uncharacterized protein</fullName>
    </submittedName>
</protein>
<dbReference type="GeneID" id="22111356"/>
<evidence type="ECO:0000313" key="1">
    <source>
        <dbReference type="EMBL" id="AIT14206.1"/>
    </source>
</evidence>
<proteinExistence type="predicted"/>
<organism evidence="1 2">
    <name type="scientific">Escherichia phage 121Q</name>
    <dbReference type="NCBI Taxonomy" id="1555202"/>
    <lineage>
        <taxon>Viruses</taxon>
        <taxon>Duplodnaviria</taxon>
        <taxon>Heunggongvirae</taxon>
        <taxon>Uroviricota</taxon>
        <taxon>Caudoviricetes</taxon>
        <taxon>Asteriusvirus</taxon>
        <taxon>Asteriusvirus av121Q</taxon>
    </lineage>
</organism>
<accession>A0A097EXS9</accession>